<organism evidence="2 3">
    <name type="scientific">Hyaloperonospora brassicae</name>
    <name type="common">Brassica downy mildew</name>
    <name type="synonym">Peronospora brassicae</name>
    <dbReference type="NCBI Taxonomy" id="162125"/>
    <lineage>
        <taxon>Eukaryota</taxon>
        <taxon>Sar</taxon>
        <taxon>Stramenopiles</taxon>
        <taxon>Oomycota</taxon>
        <taxon>Peronosporomycetes</taxon>
        <taxon>Peronosporales</taxon>
        <taxon>Peronosporaceae</taxon>
        <taxon>Hyaloperonospora</taxon>
    </lineage>
</organism>
<dbReference type="AlphaFoldDB" id="A0AAV0UEG5"/>
<sequence>MDSDVGVFAPRKSHLQEVRVWTHALRHGRTARSPTPTDAPSPLLSPTCTNRKMAESRRKTLRGRDDRGGIVPPVSIPTTYLTREKQGCVTVSGKRVPFTRDAHTHKKTKKVGKPLPSIKEDCALVPVHSSLEAYRRRAYYPAKKVKTKKVRPAANSV</sequence>
<keyword evidence="3" id="KW-1185">Reference proteome</keyword>
<evidence type="ECO:0000313" key="2">
    <source>
        <dbReference type="EMBL" id="CAI5735392.1"/>
    </source>
</evidence>
<name>A0AAV0UEG5_HYABA</name>
<comment type="caution">
    <text evidence="2">The sequence shown here is derived from an EMBL/GenBank/DDBJ whole genome shotgun (WGS) entry which is preliminary data.</text>
</comment>
<proteinExistence type="predicted"/>
<feature type="compositionally biased region" description="Basic and acidic residues" evidence="1">
    <location>
        <begin position="52"/>
        <end position="68"/>
    </location>
</feature>
<feature type="compositionally biased region" description="Polar residues" evidence="1">
    <location>
        <begin position="32"/>
        <end position="50"/>
    </location>
</feature>
<dbReference type="EMBL" id="CANTFL010001260">
    <property type="protein sequence ID" value="CAI5735392.1"/>
    <property type="molecule type" value="Genomic_DNA"/>
</dbReference>
<reference evidence="2" key="1">
    <citation type="submission" date="2022-12" db="EMBL/GenBank/DDBJ databases">
        <authorList>
            <person name="Webb A."/>
        </authorList>
    </citation>
    <scope>NUCLEOTIDE SEQUENCE</scope>
    <source>
        <strain evidence="2">Hp1</strain>
    </source>
</reference>
<dbReference type="Proteomes" id="UP001162031">
    <property type="component" value="Unassembled WGS sequence"/>
</dbReference>
<feature type="region of interest" description="Disordered" evidence="1">
    <location>
        <begin position="26"/>
        <end position="75"/>
    </location>
</feature>
<evidence type="ECO:0000256" key="1">
    <source>
        <dbReference type="SAM" id="MobiDB-lite"/>
    </source>
</evidence>
<protein>
    <submittedName>
        <fullName evidence="2">Uncharacterized protein</fullName>
    </submittedName>
</protein>
<accession>A0AAV0UEG5</accession>
<gene>
    <name evidence="2" type="ORF">HBR001_LOCUS6473</name>
</gene>
<evidence type="ECO:0000313" key="3">
    <source>
        <dbReference type="Proteomes" id="UP001162031"/>
    </source>
</evidence>